<dbReference type="AlphaFoldDB" id="A0AB39UXT0"/>
<sequence>MTEVRITPYQPEMAASVMALMGNQSRKSHIWNWQFHDNPYARNFDPVVACLGGEVVGFNGVMPVRLSVNGQECEALWSCDFYVDSKVRGQGVGRLIKDALHERSDRIMALGVSEKAAAVLAHIGWKEVPCMHIMHRIYRVGSWRDLILHGFQWINRLKGGPGPARGRVVRLETLPETGVLEMLWQAMAGNSTVVQVVRSPAYLNWKYAQHPLARYQSYLYEAPDGQPGGLLIVREKPDALIVVDYSGRHDAGIKAALLEAVTRRGRLNRQHIVLATSDAQFVSVARGMGFYRGRYASRFFVYQKGESPAALADATWFLMAGDSDGELLAATRDALNEEDSVHG</sequence>
<dbReference type="GO" id="GO:0003700">
    <property type="term" value="F:DNA-binding transcription factor activity"/>
    <property type="evidence" value="ECO:0007669"/>
    <property type="project" value="InterPro"/>
</dbReference>
<accession>A0AB39UXT0</accession>
<evidence type="ECO:0000259" key="1">
    <source>
        <dbReference type="PROSITE" id="PS01124"/>
    </source>
</evidence>
<dbReference type="SUPFAM" id="SSF55729">
    <property type="entry name" value="Acyl-CoA N-acyltransferases (Nat)"/>
    <property type="match status" value="1"/>
</dbReference>
<dbReference type="GO" id="GO:0043565">
    <property type="term" value="F:sequence-specific DNA binding"/>
    <property type="evidence" value="ECO:0007669"/>
    <property type="project" value="InterPro"/>
</dbReference>
<name>A0AB39UXT0_9GAMM</name>
<gene>
    <name evidence="3" type="ORF">AAIA72_03160</name>
</gene>
<feature type="domain" description="HTH araC/xylS-type" evidence="1">
    <location>
        <begin position="263"/>
        <end position="314"/>
    </location>
</feature>
<dbReference type="Gene3D" id="3.40.630.30">
    <property type="match status" value="1"/>
</dbReference>
<evidence type="ECO:0000313" key="3">
    <source>
        <dbReference type="EMBL" id="XDT73000.1"/>
    </source>
</evidence>
<protein>
    <submittedName>
        <fullName evidence="3">GNAT family N-acetyltransferase</fullName>
    </submittedName>
</protein>
<reference evidence="3" key="1">
    <citation type="submission" date="2024-05" db="EMBL/GenBank/DDBJ databases">
        <title>Genome sequencing of novel strain.</title>
        <authorList>
            <person name="Ganbat D."/>
            <person name="Ganbat S."/>
            <person name="Lee S.-J."/>
        </authorList>
    </citation>
    <scope>NUCLEOTIDE SEQUENCE</scope>
    <source>
        <strain evidence="3">SMD15-11</strain>
    </source>
</reference>
<dbReference type="GO" id="GO:0016747">
    <property type="term" value="F:acyltransferase activity, transferring groups other than amino-acyl groups"/>
    <property type="evidence" value="ECO:0007669"/>
    <property type="project" value="InterPro"/>
</dbReference>
<dbReference type="InterPro" id="IPR000182">
    <property type="entry name" value="GNAT_dom"/>
</dbReference>
<dbReference type="CDD" id="cd04301">
    <property type="entry name" value="NAT_SF"/>
    <property type="match status" value="1"/>
</dbReference>
<dbReference type="EMBL" id="CP154858">
    <property type="protein sequence ID" value="XDT73000.1"/>
    <property type="molecule type" value="Genomic_DNA"/>
</dbReference>
<feature type="domain" description="N-acetyltransferase" evidence="2">
    <location>
        <begin position="4"/>
        <end position="175"/>
    </location>
</feature>
<proteinExistence type="predicted"/>
<organism evidence="3">
    <name type="scientific">Thermohahella caldifontis</name>
    <dbReference type="NCBI Taxonomy" id="3142973"/>
    <lineage>
        <taxon>Bacteria</taxon>
        <taxon>Pseudomonadati</taxon>
        <taxon>Pseudomonadota</taxon>
        <taxon>Gammaproteobacteria</taxon>
        <taxon>Oceanospirillales</taxon>
        <taxon>Hahellaceae</taxon>
        <taxon>Thermohahella</taxon>
    </lineage>
</organism>
<dbReference type="KEGG" id="tcd:AAIA72_03160"/>
<dbReference type="PROSITE" id="PS51186">
    <property type="entry name" value="GNAT"/>
    <property type="match status" value="1"/>
</dbReference>
<dbReference type="RefSeq" id="WP_369602001.1">
    <property type="nucleotide sequence ID" value="NZ_CP154858.1"/>
</dbReference>
<evidence type="ECO:0000259" key="2">
    <source>
        <dbReference type="PROSITE" id="PS51186"/>
    </source>
</evidence>
<dbReference type="InterPro" id="IPR018060">
    <property type="entry name" value="HTH_AraC"/>
</dbReference>
<dbReference type="PROSITE" id="PS01124">
    <property type="entry name" value="HTH_ARAC_FAMILY_2"/>
    <property type="match status" value="1"/>
</dbReference>
<dbReference type="InterPro" id="IPR016181">
    <property type="entry name" value="Acyl_CoA_acyltransferase"/>
</dbReference>